<gene>
    <name evidence="7" type="ORF">ACFQ33_21040</name>
</gene>
<evidence type="ECO:0000256" key="1">
    <source>
        <dbReference type="ARBA" id="ARBA00005417"/>
    </source>
</evidence>
<sequence length="342" mass="37597">MNPQTEPETPIFGSPKSLRSFDDGQGKTTTLMMLAGLETPTSGRILLDDVPIEGIPPHRRNIGVVFQNYALFPHMTVAENLAYPLKARRMAKLEIGKRVKRALDMVKLASLGERRPAQLSGGQQQRVALARALVFEPSVVLLDEPLGALDRQLRETMQLELKQLHSETSVTMIYVTHDQGEAMTMSDRVAVFHDGHLLQCAPPKQLYDEPESAFVAEFVGENNRLSGTLVSRDGEGGSIQTNAGMMVAARLGQQVRIGDKVLLYVRPERASIGAAAANCENRFEARVADTIFQGDHTRLRIDFPGSSHFTVKQNFFAETAPPVVGDRVQLGWSAQALQVVQA</sequence>
<keyword evidence="2" id="KW-0813">Transport</keyword>
<dbReference type="GO" id="GO:0005524">
    <property type="term" value="F:ATP binding"/>
    <property type="evidence" value="ECO:0007669"/>
    <property type="project" value="UniProtKB-KW"/>
</dbReference>
<reference evidence="8" key="1">
    <citation type="journal article" date="2019" name="Int. J. Syst. Evol. Microbiol.">
        <title>The Global Catalogue of Microorganisms (GCM) 10K type strain sequencing project: providing services to taxonomists for standard genome sequencing and annotation.</title>
        <authorList>
            <consortium name="The Broad Institute Genomics Platform"/>
            <consortium name="The Broad Institute Genome Sequencing Center for Infectious Disease"/>
            <person name="Wu L."/>
            <person name="Ma J."/>
        </authorList>
    </citation>
    <scope>NUCLEOTIDE SEQUENCE [LARGE SCALE GENOMIC DNA]</scope>
    <source>
        <strain evidence="8">CCUG 55609</strain>
    </source>
</reference>
<dbReference type="PROSITE" id="PS50893">
    <property type="entry name" value="ABC_TRANSPORTER_2"/>
    <property type="match status" value="1"/>
</dbReference>
<evidence type="ECO:0000313" key="8">
    <source>
        <dbReference type="Proteomes" id="UP001597173"/>
    </source>
</evidence>
<dbReference type="Gene3D" id="2.40.50.100">
    <property type="match status" value="1"/>
</dbReference>
<dbReference type="InterPro" id="IPR017871">
    <property type="entry name" value="ABC_transporter-like_CS"/>
</dbReference>
<dbReference type="Pfam" id="PF08402">
    <property type="entry name" value="TOBE_2"/>
    <property type="match status" value="1"/>
</dbReference>
<dbReference type="InterPro" id="IPR050093">
    <property type="entry name" value="ABC_SmlMolc_Importer"/>
</dbReference>
<accession>A0ABW3Z292</accession>
<feature type="region of interest" description="Disordered" evidence="5">
    <location>
        <begin position="1"/>
        <end position="20"/>
    </location>
</feature>
<dbReference type="InterPro" id="IPR008995">
    <property type="entry name" value="Mo/tungstate-bd_C_term_dom"/>
</dbReference>
<dbReference type="InterPro" id="IPR027417">
    <property type="entry name" value="P-loop_NTPase"/>
</dbReference>
<dbReference type="RefSeq" id="WP_377174731.1">
    <property type="nucleotide sequence ID" value="NZ_JBHTNF010000029.1"/>
</dbReference>
<keyword evidence="4 7" id="KW-0067">ATP-binding</keyword>
<dbReference type="SMART" id="SM00382">
    <property type="entry name" value="AAA"/>
    <property type="match status" value="1"/>
</dbReference>
<dbReference type="PROSITE" id="PS00211">
    <property type="entry name" value="ABC_TRANSPORTER_1"/>
    <property type="match status" value="1"/>
</dbReference>
<dbReference type="InterPro" id="IPR013611">
    <property type="entry name" value="Transp-assoc_OB_typ2"/>
</dbReference>
<dbReference type="EMBL" id="JBHTNF010000029">
    <property type="protein sequence ID" value="MFD1330372.1"/>
    <property type="molecule type" value="Genomic_DNA"/>
</dbReference>
<keyword evidence="3" id="KW-0547">Nucleotide-binding</keyword>
<keyword evidence="8" id="KW-1185">Reference proteome</keyword>
<evidence type="ECO:0000256" key="2">
    <source>
        <dbReference type="ARBA" id="ARBA00022448"/>
    </source>
</evidence>
<dbReference type="Gene3D" id="3.40.50.300">
    <property type="entry name" value="P-loop containing nucleotide triphosphate hydrolases"/>
    <property type="match status" value="1"/>
</dbReference>
<dbReference type="InterPro" id="IPR003439">
    <property type="entry name" value="ABC_transporter-like_ATP-bd"/>
</dbReference>
<feature type="domain" description="ABC transporter" evidence="6">
    <location>
        <begin position="3"/>
        <end position="219"/>
    </location>
</feature>
<dbReference type="SUPFAM" id="SSF50331">
    <property type="entry name" value="MOP-like"/>
    <property type="match status" value="1"/>
</dbReference>
<comment type="similarity">
    <text evidence="1">Belongs to the ABC transporter superfamily.</text>
</comment>
<evidence type="ECO:0000256" key="5">
    <source>
        <dbReference type="SAM" id="MobiDB-lite"/>
    </source>
</evidence>
<proteinExistence type="inferred from homology"/>
<dbReference type="SUPFAM" id="SSF52540">
    <property type="entry name" value="P-loop containing nucleoside triphosphate hydrolases"/>
    <property type="match status" value="1"/>
</dbReference>
<evidence type="ECO:0000256" key="3">
    <source>
        <dbReference type="ARBA" id="ARBA00022741"/>
    </source>
</evidence>
<dbReference type="Pfam" id="PF00005">
    <property type="entry name" value="ABC_tran"/>
    <property type="match status" value="1"/>
</dbReference>
<comment type="caution">
    <text evidence="7">The sequence shown here is derived from an EMBL/GenBank/DDBJ whole genome shotgun (WGS) entry which is preliminary data.</text>
</comment>
<dbReference type="PANTHER" id="PTHR42781">
    <property type="entry name" value="SPERMIDINE/PUTRESCINE IMPORT ATP-BINDING PROTEIN POTA"/>
    <property type="match status" value="1"/>
</dbReference>
<evidence type="ECO:0000256" key="4">
    <source>
        <dbReference type="ARBA" id="ARBA00022840"/>
    </source>
</evidence>
<name>A0ABW3Z292_MYCRA</name>
<dbReference type="PANTHER" id="PTHR42781:SF6">
    <property type="entry name" value="SPERMIDINE_PUTRESCINE IMPORT ATP-BINDING PROTEIN POTA"/>
    <property type="match status" value="1"/>
</dbReference>
<evidence type="ECO:0000259" key="6">
    <source>
        <dbReference type="PROSITE" id="PS50893"/>
    </source>
</evidence>
<evidence type="ECO:0000313" key="7">
    <source>
        <dbReference type="EMBL" id="MFD1330372.1"/>
    </source>
</evidence>
<protein>
    <submittedName>
        <fullName evidence="7">ABC transporter ATP-binding protein</fullName>
    </submittedName>
</protein>
<organism evidence="7 8">
    <name type="scientific">Mycoplana ramosa</name>
    <name type="common">Mycoplana bullata</name>
    <dbReference type="NCBI Taxonomy" id="40837"/>
    <lineage>
        <taxon>Bacteria</taxon>
        <taxon>Pseudomonadati</taxon>
        <taxon>Pseudomonadota</taxon>
        <taxon>Alphaproteobacteria</taxon>
        <taxon>Hyphomicrobiales</taxon>
        <taxon>Rhizobiaceae</taxon>
        <taxon>Mycoplana</taxon>
    </lineage>
</organism>
<dbReference type="InterPro" id="IPR003593">
    <property type="entry name" value="AAA+_ATPase"/>
</dbReference>
<dbReference type="Proteomes" id="UP001597173">
    <property type="component" value="Unassembled WGS sequence"/>
</dbReference>